<accession>A0A0A9H0Y7</accession>
<reference evidence="1" key="2">
    <citation type="journal article" date="2015" name="Data Brief">
        <title>Shoot transcriptome of the giant reed, Arundo donax.</title>
        <authorList>
            <person name="Barrero R.A."/>
            <person name="Guerrero F.D."/>
            <person name="Moolhuijzen P."/>
            <person name="Goolsby J.A."/>
            <person name="Tidwell J."/>
            <person name="Bellgard S.E."/>
            <person name="Bellgard M.I."/>
        </authorList>
    </citation>
    <scope>NUCLEOTIDE SEQUENCE</scope>
    <source>
        <tissue evidence="1">Shoot tissue taken approximately 20 cm above the soil surface</tissue>
    </source>
</reference>
<sequence length="73" mass="8350">MENIPPRESSAICIFIRAIWSCPINVVCFSAEVSSRKLSDNETELSSQQSVNYKTLIMEIYHNPNKAPKHRPE</sequence>
<reference evidence="1" key="1">
    <citation type="submission" date="2014-09" db="EMBL/GenBank/DDBJ databases">
        <authorList>
            <person name="Magalhaes I.L.F."/>
            <person name="Oliveira U."/>
            <person name="Santos F.R."/>
            <person name="Vidigal T.H.D.A."/>
            <person name="Brescovit A.D."/>
            <person name="Santos A.J."/>
        </authorList>
    </citation>
    <scope>NUCLEOTIDE SEQUENCE</scope>
    <source>
        <tissue evidence="1">Shoot tissue taken approximately 20 cm above the soil surface</tissue>
    </source>
</reference>
<protein>
    <submittedName>
        <fullName evidence="1">Uncharacterized protein</fullName>
    </submittedName>
</protein>
<proteinExistence type="predicted"/>
<dbReference type="EMBL" id="GBRH01169405">
    <property type="protein sequence ID" value="JAE28491.1"/>
    <property type="molecule type" value="Transcribed_RNA"/>
</dbReference>
<evidence type="ECO:0000313" key="1">
    <source>
        <dbReference type="EMBL" id="JAE28491.1"/>
    </source>
</evidence>
<dbReference type="AlphaFoldDB" id="A0A0A9H0Y7"/>
<organism evidence="1">
    <name type="scientific">Arundo donax</name>
    <name type="common">Giant reed</name>
    <name type="synonym">Donax arundinaceus</name>
    <dbReference type="NCBI Taxonomy" id="35708"/>
    <lineage>
        <taxon>Eukaryota</taxon>
        <taxon>Viridiplantae</taxon>
        <taxon>Streptophyta</taxon>
        <taxon>Embryophyta</taxon>
        <taxon>Tracheophyta</taxon>
        <taxon>Spermatophyta</taxon>
        <taxon>Magnoliopsida</taxon>
        <taxon>Liliopsida</taxon>
        <taxon>Poales</taxon>
        <taxon>Poaceae</taxon>
        <taxon>PACMAD clade</taxon>
        <taxon>Arundinoideae</taxon>
        <taxon>Arundineae</taxon>
        <taxon>Arundo</taxon>
    </lineage>
</organism>
<name>A0A0A9H0Y7_ARUDO</name>